<organism evidence="8 9">
    <name type="scientific">Roseitalea porphyridii</name>
    <dbReference type="NCBI Taxonomy" id="1852022"/>
    <lineage>
        <taxon>Bacteria</taxon>
        <taxon>Pseudomonadati</taxon>
        <taxon>Pseudomonadota</taxon>
        <taxon>Alphaproteobacteria</taxon>
        <taxon>Hyphomicrobiales</taxon>
        <taxon>Ahrensiaceae</taxon>
        <taxon>Roseitalea</taxon>
    </lineage>
</organism>
<dbReference type="InterPro" id="IPR000620">
    <property type="entry name" value="EamA_dom"/>
</dbReference>
<dbReference type="InterPro" id="IPR051258">
    <property type="entry name" value="Diverse_Substrate_Transporter"/>
</dbReference>
<feature type="transmembrane region" description="Helical" evidence="6">
    <location>
        <begin position="151"/>
        <end position="169"/>
    </location>
</feature>
<dbReference type="InterPro" id="IPR037185">
    <property type="entry name" value="EmrE-like"/>
</dbReference>
<evidence type="ECO:0000256" key="4">
    <source>
        <dbReference type="ARBA" id="ARBA00022989"/>
    </source>
</evidence>
<keyword evidence="2" id="KW-1003">Cell membrane</keyword>
<proteinExistence type="predicted"/>
<evidence type="ECO:0000256" key="1">
    <source>
        <dbReference type="ARBA" id="ARBA00004651"/>
    </source>
</evidence>
<evidence type="ECO:0000256" key="5">
    <source>
        <dbReference type="ARBA" id="ARBA00023136"/>
    </source>
</evidence>
<feature type="transmembrane region" description="Helical" evidence="6">
    <location>
        <begin position="92"/>
        <end position="115"/>
    </location>
</feature>
<evidence type="ECO:0000259" key="7">
    <source>
        <dbReference type="Pfam" id="PF00892"/>
    </source>
</evidence>
<reference evidence="8 9" key="1">
    <citation type="journal article" date="2017" name="Int. J. Syst. Evol. Microbiol.">
        <title>Roseitalea porphyridii gen. nov., sp. nov., isolated from a red alga, and reclassification of Hoeflea suaedae Chung et al. 2013 as Pseudohoeflea suaedae gen. nov., comb. nov.</title>
        <authorList>
            <person name="Hyeon J.W."/>
            <person name="Jeong S.E."/>
            <person name="Baek K."/>
            <person name="Jeon C.O."/>
        </authorList>
    </citation>
    <scope>NUCLEOTIDE SEQUENCE [LARGE SCALE GENOMIC DNA]</scope>
    <source>
        <strain evidence="8 9">MA7-20</strain>
    </source>
</reference>
<gene>
    <name evidence="8" type="ORF">E0E05_06915</name>
</gene>
<evidence type="ECO:0000256" key="2">
    <source>
        <dbReference type="ARBA" id="ARBA00022475"/>
    </source>
</evidence>
<dbReference type="Pfam" id="PF00892">
    <property type="entry name" value="EamA"/>
    <property type="match status" value="1"/>
</dbReference>
<feature type="transmembrane region" description="Helical" evidence="6">
    <location>
        <begin position="206"/>
        <end position="224"/>
    </location>
</feature>
<feature type="transmembrane region" description="Helical" evidence="6">
    <location>
        <begin position="236"/>
        <end position="255"/>
    </location>
</feature>
<comment type="subcellular location">
    <subcellularLocation>
        <location evidence="1">Cell membrane</location>
        <topology evidence="1">Multi-pass membrane protein</topology>
    </subcellularLocation>
</comment>
<accession>A0A4P6V0I8</accession>
<name>A0A4P6V0I8_9HYPH</name>
<feature type="domain" description="EamA" evidence="7">
    <location>
        <begin position="148"/>
        <end position="274"/>
    </location>
</feature>
<sequence length="298" mass="31191">MTPHAKGVLITATGGLALSFDIPLLKLGGGDAWSILLVRSAGGLLAGLLLWQLARWLTGRPIALLPGRSAPLVAALYGAAAIFFVLAVQHTIAANIVFIIAFTSMFAALMSWALFGERPARSTLLTMAVMVVAVIIIVGDGLQTGSVFGDLFALCAAILLAAAITLARASRQDMGFAPLVGGLLPLAVAGLVLGLQGRPAELDAPFFIVINGMVMLPVAFWCLATGPKYITAPEVGMFYLLETVLAPIWVWLIFAEAPTPAVLTGGTLLIGALLAHSIWQIVQARRQLRCRGNAAPCT</sequence>
<keyword evidence="5 6" id="KW-0472">Membrane</keyword>
<dbReference type="SUPFAM" id="SSF103481">
    <property type="entry name" value="Multidrug resistance efflux transporter EmrE"/>
    <property type="match status" value="2"/>
</dbReference>
<feature type="transmembrane region" description="Helical" evidence="6">
    <location>
        <begin position="35"/>
        <end position="57"/>
    </location>
</feature>
<dbReference type="AlphaFoldDB" id="A0A4P6V0I8"/>
<keyword evidence="3 6" id="KW-0812">Transmembrane</keyword>
<dbReference type="GeneID" id="90767022"/>
<evidence type="ECO:0000313" key="8">
    <source>
        <dbReference type="EMBL" id="QBK30353.1"/>
    </source>
</evidence>
<feature type="transmembrane region" description="Helical" evidence="6">
    <location>
        <begin position="176"/>
        <end position="194"/>
    </location>
</feature>
<dbReference type="PANTHER" id="PTHR42920:SF5">
    <property type="entry name" value="EAMA DOMAIN-CONTAINING PROTEIN"/>
    <property type="match status" value="1"/>
</dbReference>
<dbReference type="Proteomes" id="UP000293719">
    <property type="component" value="Chromosome"/>
</dbReference>
<feature type="transmembrane region" description="Helical" evidence="6">
    <location>
        <begin position="261"/>
        <end position="282"/>
    </location>
</feature>
<dbReference type="GO" id="GO:0005886">
    <property type="term" value="C:plasma membrane"/>
    <property type="evidence" value="ECO:0007669"/>
    <property type="project" value="UniProtKB-SubCell"/>
</dbReference>
<dbReference type="RefSeq" id="WP_131616053.1">
    <property type="nucleotide sequence ID" value="NZ_CP036532.1"/>
</dbReference>
<evidence type="ECO:0000256" key="3">
    <source>
        <dbReference type="ARBA" id="ARBA00022692"/>
    </source>
</evidence>
<keyword evidence="9" id="KW-1185">Reference proteome</keyword>
<feature type="transmembrane region" description="Helical" evidence="6">
    <location>
        <begin position="69"/>
        <end position="86"/>
    </location>
</feature>
<dbReference type="EMBL" id="CP036532">
    <property type="protein sequence ID" value="QBK30353.1"/>
    <property type="molecule type" value="Genomic_DNA"/>
</dbReference>
<protein>
    <submittedName>
        <fullName evidence="8">DMT family transporter</fullName>
    </submittedName>
</protein>
<evidence type="ECO:0000256" key="6">
    <source>
        <dbReference type="SAM" id="Phobius"/>
    </source>
</evidence>
<dbReference type="KEGG" id="rpod:E0E05_06915"/>
<evidence type="ECO:0000313" key="9">
    <source>
        <dbReference type="Proteomes" id="UP000293719"/>
    </source>
</evidence>
<dbReference type="PANTHER" id="PTHR42920">
    <property type="entry name" value="OS03G0707200 PROTEIN-RELATED"/>
    <property type="match status" value="1"/>
</dbReference>
<keyword evidence="4 6" id="KW-1133">Transmembrane helix</keyword>
<dbReference type="OrthoDB" id="9810239at2"/>
<feature type="transmembrane region" description="Helical" evidence="6">
    <location>
        <begin position="122"/>
        <end position="139"/>
    </location>
</feature>